<evidence type="ECO:0000313" key="2">
    <source>
        <dbReference type="Proteomes" id="UP000824469"/>
    </source>
</evidence>
<protein>
    <submittedName>
        <fullName evidence="1">Uncharacterized protein</fullName>
    </submittedName>
</protein>
<organism evidence="1 2">
    <name type="scientific">Taxus chinensis</name>
    <name type="common">Chinese yew</name>
    <name type="synonym">Taxus wallichiana var. chinensis</name>
    <dbReference type="NCBI Taxonomy" id="29808"/>
    <lineage>
        <taxon>Eukaryota</taxon>
        <taxon>Viridiplantae</taxon>
        <taxon>Streptophyta</taxon>
        <taxon>Embryophyta</taxon>
        <taxon>Tracheophyta</taxon>
        <taxon>Spermatophyta</taxon>
        <taxon>Pinopsida</taxon>
        <taxon>Pinidae</taxon>
        <taxon>Conifers II</taxon>
        <taxon>Cupressales</taxon>
        <taxon>Taxaceae</taxon>
        <taxon>Taxus</taxon>
    </lineage>
</organism>
<evidence type="ECO:0000313" key="1">
    <source>
        <dbReference type="EMBL" id="KAH9313725.1"/>
    </source>
</evidence>
<accession>A0AA38G0X6</accession>
<comment type="caution">
    <text evidence="1">The sequence shown here is derived from an EMBL/GenBank/DDBJ whole genome shotgun (WGS) entry which is preliminary data.</text>
</comment>
<feature type="non-terminal residue" evidence="1">
    <location>
        <position position="1"/>
    </location>
</feature>
<gene>
    <name evidence="1" type="ORF">KI387_022352</name>
</gene>
<feature type="non-terminal residue" evidence="1">
    <location>
        <position position="54"/>
    </location>
</feature>
<proteinExistence type="predicted"/>
<dbReference type="AlphaFoldDB" id="A0AA38G0X6"/>
<reference evidence="1 2" key="1">
    <citation type="journal article" date="2021" name="Nat. Plants">
        <title>The Taxus genome provides insights into paclitaxel biosynthesis.</title>
        <authorList>
            <person name="Xiong X."/>
            <person name="Gou J."/>
            <person name="Liao Q."/>
            <person name="Li Y."/>
            <person name="Zhou Q."/>
            <person name="Bi G."/>
            <person name="Li C."/>
            <person name="Du R."/>
            <person name="Wang X."/>
            <person name="Sun T."/>
            <person name="Guo L."/>
            <person name="Liang H."/>
            <person name="Lu P."/>
            <person name="Wu Y."/>
            <person name="Zhang Z."/>
            <person name="Ro D.K."/>
            <person name="Shang Y."/>
            <person name="Huang S."/>
            <person name="Yan J."/>
        </authorList>
    </citation>
    <scope>NUCLEOTIDE SEQUENCE [LARGE SCALE GENOMIC DNA]</scope>
    <source>
        <strain evidence="1">Ta-2019</strain>
    </source>
</reference>
<sequence>ASINYGDMYAAHPEETRLAVLMMVGIGCYALPDSEGGRFPRELMGVLEDMIEDR</sequence>
<dbReference type="EMBL" id="JAHRHJ020000005">
    <property type="protein sequence ID" value="KAH9313725.1"/>
    <property type="molecule type" value="Genomic_DNA"/>
</dbReference>
<name>A0AA38G0X6_TAXCH</name>
<dbReference type="Proteomes" id="UP000824469">
    <property type="component" value="Unassembled WGS sequence"/>
</dbReference>
<keyword evidence="2" id="KW-1185">Reference proteome</keyword>